<evidence type="ECO:0000313" key="3">
    <source>
        <dbReference type="EMBL" id="MDQ0894004.1"/>
    </source>
</evidence>
<keyword evidence="3" id="KW-0121">Carboxypeptidase</keyword>
<dbReference type="InterPro" id="IPR001466">
    <property type="entry name" value="Beta-lactam-related"/>
</dbReference>
<dbReference type="Gene3D" id="3.40.710.10">
    <property type="entry name" value="DD-peptidase/beta-lactamase superfamily"/>
    <property type="match status" value="1"/>
</dbReference>
<feature type="chain" id="PRO_5045488298" evidence="1">
    <location>
        <begin position="27"/>
        <end position="436"/>
    </location>
</feature>
<comment type="caution">
    <text evidence="3">The sequence shown here is derived from an EMBL/GenBank/DDBJ whole genome shotgun (WGS) entry which is preliminary data.</text>
</comment>
<dbReference type="GO" id="GO:0009002">
    <property type="term" value="F:serine-type D-Ala-D-Ala carboxypeptidase activity"/>
    <property type="evidence" value="ECO:0007669"/>
    <property type="project" value="UniProtKB-EC"/>
</dbReference>
<dbReference type="SUPFAM" id="SSF56601">
    <property type="entry name" value="beta-lactamase/transpeptidase-like"/>
    <property type="match status" value="1"/>
</dbReference>
<evidence type="ECO:0000256" key="1">
    <source>
        <dbReference type="SAM" id="SignalP"/>
    </source>
</evidence>
<keyword evidence="3" id="KW-0378">Hydrolase</keyword>
<keyword evidence="3" id="KW-0645">Protease</keyword>
<keyword evidence="1" id="KW-0732">Signal</keyword>
<evidence type="ECO:0000313" key="4">
    <source>
        <dbReference type="Proteomes" id="UP001239083"/>
    </source>
</evidence>
<organism evidence="3 4">
    <name type="scientific">Agromyces ramosus</name>
    <dbReference type="NCBI Taxonomy" id="33879"/>
    <lineage>
        <taxon>Bacteria</taxon>
        <taxon>Bacillati</taxon>
        <taxon>Actinomycetota</taxon>
        <taxon>Actinomycetes</taxon>
        <taxon>Micrococcales</taxon>
        <taxon>Microbacteriaceae</taxon>
        <taxon>Agromyces</taxon>
    </lineage>
</organism>
<keyword evidence="4" id="KW-1185">Reference proteome</keyword>
<dbReference type="PANTHER" id="PTHR46825:SF7">
    <property type="entry name" value="D-ALANYL-D-ALANINE CARBOXYPEPTIDASE"/>
    <property type="match status" value="1"/>
</dbReference>
<feature type="domain" description="Beta-lactamase-related" evidence="2">
    <location>
        <begin position="92"/>
        <end position="377"/>
    </location>
</feature>
<proteinExistence type="predicted"/>
<dbReference type="InterPro" id="IPR050491">
    <property type="entry name" value="AmpC-like"/>
</dbReference>
<evidence type="ECO:0000259" key="2">
    <source>
        <dbReference type="Pfam" id="PF00144"/>
    </source>
</evidence>
<accession>A0ABU0R7E4</accession>
<dbReference type="InterPro" id="IPR012338">
    <property type="entry name" value="Beta-lactam/transpept-like"/>
</dbReference>
<reference evidence="3 4" key="1">
    <citation type="submission" date="2023-07" db="EMBL/GenBank/DDBJ databases">
        <title>Comparative genomics of wheat-associated soil bacteria to identify genetic determinants of phenazine resistance.</title>
        <authorList>
            <person name="Mouncey N."/>
        </authorList>
    </citation>
    <scope>NUCLEOTIDE SEQUENCE [LARGE SCALE GENOMIC DNA]</scope>
    <source>
        <strain evidence="3 4">V3I3</strain>
    </source>
</reference>
<dbReference type="EMBL" id="JAUSYY010000001">
    <property type="protein sequence ID" value="MDQ0894004.1"/>
    <property type="molecule type" value="Genomic_DNA"/>
</dbReference>
<dbReference type="EC" id="3.4.16.4" evidence="3"/>
<protein>
    <submittedName>
        <fullName evidence="3">D-alanyl-D-alanine carboxypeptidase</fullName>
        <ecNumber evidence="3">3.4.16.4</ecNumber>
    </submittedName>
</protein>
<name>A0ABU0R7E4_9MICO</name>
<dbReference type="PANTHER" id="PTHR46825">
    <property type="entry name" value="D-ALANYL-D-ALANINE-CARBOXYPEPTIDASE/ENDOPEPTIDASE AMPH"/>
    <property type="match status" value="1"/>
</dbReference>
<sequence>MADLLGARRRRIAPAAVLLTVLAMSACTGGTIDPATQFNRVDVAVGDDLSTSLQALLDEAVALSGSSGGVAGVWAPWAGEWQGSSGSVSFEEGAPAVTPETRFHMAAVTTEITCTILLRLVDEGSVALDDEVTKYVDWIPGLDGITLEQLCRHTSGLPDYYPALRTHFLRNPERIWPAGELVASGLAMSRVGPPGEQWSYSRTGVLLLSLALERTTGRSWNDLAKQYVLGPLGLDDTELPSPEDTVHDDALGAYSASVAQDGTVDCAVVLDDSKQSSSIGGAAAGAVTTLDDLHRLSEAFATGSLISEQSLRERWEPTPLGGDTPAWQRWGIGGAQYGPMRGSAGEAPGAITAAFTDPESGLTVAVALNNSTSGDAFVREVAFALASIGSKAPPAPDHEQPLVELPWSLEQATAKMHELAKCPTATDAAAETTAGG</sequence>
<gene>
    <name evidence="3" type="ORF">QFZ26_001559</name>
</gene>
<dbReference type="Pfam" id="PF00144">
    <property type="entry name" value="Beta-lactamase"/>
    <property type="match status" value="1"/>
</dbReference>
<feature type="signal peptide" evidence="1">
    <location>
        <begin position="1"/>
        <end position="26"/>
    </location>
</feature>
<dbReference type="Proteomes" id="UP001239083">
    <property type="component" value="Unassembled WGS sequence"/>
</dbReference>